<proteinExistence type="predicted"/>
<dbReference type="eggNOG" id="ENOG5033N9F">
    <property type="taxonomic scope" value="Bacteria"/>
</dbReference>
<comment type="caution">
    <text evidence="2">The sequence shown here is derived from an EMBL/GenBank/DDBJ whole genome shotgun (WGS) entry which is preliminary data.</text>
</comment>
<dbReference type="HOGENOM" id="CLU_182180_1_0_11"/>
<dbReference type="EMBL" id="CAIZ01000155">
    <property type="protein sequence ID" value="CCH71182.1"/>
    <property type="molecule type" value="Genomic_DNA"/>
</dbReference>
<dbReference type="STRING" id="1193181.BN10_820018"/>
<evidence type="ECO:0000313" key="2">
    <source>
        <dbReference type="EMBL" id="CCH71182.1"/>
    </source>
</evidence>
<protein>
    <recommendedName>
        <fullName evidence="4">DUF3618 domain-containing protein</fullName>
    </recommendedName>
</protein>
<dbReference type="RefSeq" id="WP_010851013.1">
    <property type="nucleotide sequence ID" value="NZ_HF570956.1"/>
</dbReference>
<organism evidence="2 3">
    <name type="scientific">Phycicoccus elongatus Lp2</name>
    <dbReference type="NCBI Taxonomy" id="1193181"/>
    <lineage>
        <taxon>Bacteria</taxon>
        <taxon>Bacillati</taxon>
        <taxon>Actinomycetota</taxon>
        <taxon>Actinomycetes</taxon>
        <taxon>Micrococcales</taxon>
        <taxon>Intrasporangiaceae</taxon>
        <taxon>Phycicoccus</taxon>
    </lineage>
</organism>
<sequence>MSPSIEALQADVVAKRQSLAGTVDELAARVTPQALLKQNTDAVKARFAAATTTPDGELRVERIAAVAAAVVVVVALRVWGGRRRKRRRG</sequence>
<reference evidence="2 3" key="1">
    <citation type="journal article" date="2013" name="ISME J.">
        <title>A metabolic model for members of the genus Tetrasphaera involved in enhanced biological phosphorus removal.</title>
        <authorList>
            <person name="Kristiansen R."/>
            <person name="Nguyen H.T.T."/>
            <person name="Saunders A.M."/>
            <person name="Nielsen J.L."/>
            <person name="Wimmer R."/>
            <person name="Le V.Q."/>
            <person name="McIlroy S.J."/>
            <person name="Petrovski S."/>
            <person name="Seviour R.J."/>
            <person name="Calteau A."/>
            <person name="Nielsen K.L."/>
            <person name="Nielsen P.H."/>
        </authorList>
    </citation>
    <scope>NUCLEOTIDE SEQUENCE [LARGE SCALE GENOMIC DNA]</scope>
    <source>
        <strain evidence="2 3">Lp2</strain>
    </source>
</reference>
<evidence type="ECO:0008006" key="4">
    <source>
        <dbReference type="Google" id="ProtNLM"/>
    </source>
</evidence>
<keyword evidence="1" id="KW-1133">Transmembrane helix</keyword>
<feature type="transmembrane region" description="Helical" evidence="1">
    <location>
        <begin position="63"/>
        <end position="80"/>
    </location>
</feature>
<dbReference type="Proteomes" id="UP000013167">
    <property type="component" value="Unassembled WGS sequence"/>
</dbReference>
<keyword evidence="1" id="KW-0472">Membrane</keyword>
<gene>
    <name evidence="2" type="ORF">BN10_820018</name>
</gene>
<evidence type="ECO:0000256" key="1">
    <source>
        <dbReference type="SAM" id="Phobius"/>
    </source>
</evidence>
<name>N0E2T2_9MICO</name>
<dbReference type="AlphaFoldDB" id="N0E2T2"/>
<evidence type="ECO:0000313" key="3">
    <source>
        <dbReference type="Proteomes" id="UP000013167"/>
    </source>
</evidence>
<accession>N0E2T2</accession>
<keyword evidence="3" id="KW-1185">Reference proteome</keyword>
<dbReference type="InterPro" id="IPR022062">
    <property type="entry name" value="DUF3618"/>
</dbReference>
<dbReference type="OrthoDB" id="4838935at2"/>
<keyword evidence="1" id="KW-0812">Transmembrane</keyword>
<dbReference type="Pfam" id="PF12277">
    <property type="entry name" value="DUF3618"/>
    <property type="match status" value="1"/>
</dbReference>